<dbReference type="Proteomes" id="UP000177141">
    <property type="component" value="Unassembled WGS sequence"/>
</dbReference>
<protein>
    <recommendedName>
        <fullName evidence="7">Gamma-glutamyl phosphate reductase</fullName>
        <shortName evidence="7">GPR</shortName>
        <ecNumber evidence="7">1.2.1.41</ecNumber>
    </recommendedName>
    <alternativeName>
        <fullName evidence="7">Glutamate-5-semialdehyde dehydrogenase</fullName>
    </alternativeName>
    <alternativeName>
        <fullName evidence="7">Glutamyl-gamma-semialdehyde dehydrogenase</fullName>
        <shortName evidence="7">GSA dehydrogenase</shortName>
    </alternativeName>
</protein>
<comment type="caution">
    <text evidence="9">The sequence shown here is derived from an EMBL/GenBank/DDBJ whole genome shotgun (WGS) entry which is preliminary data.</text>
</comment>
<reference evidence="9 10" key="1">
    <citation type="journal article" date="2016" name="Nat. Commun.">
        <title>Thousands of microbial genomes shed light on interconnected biogeochemical processes in an aquifer system.</title>
        <authorList>
            <person name="Anantharaman K."/>
            <person name="Brown C.T."/>
            <person name="Hug L.A."/>
            <person name="Sharon I."/>
            <person name="Castelle C.J."/>
            <person name="Probst A.J."/>
            <person name="Thomas B.C."/>
            <person name="Singh A."/>
            <person name="Wilkins M.J."/>
            <person name="Karaoz U."/>
            <person name="Brodie E.L."/>
            <person name="Williams K.H."/>
            <person name="Hubbard S.S."/>
            <person name="Banfield J.F."/>
        </authorList>
    </citation>
    <scope>NUCLEOTIDE SEQUENCE [LARGE SCALE GENOMIC DNA]</scope>
</reference>
<evidence type="ECO:0000313" key="9">
    <source>
        <dbReference type="EMBL" id="OGK46385.1"/>
    </source>
</evidence>
<dbReference type="STRING" id="1802061.A3A93_03375"/>
<dbReference type="InterPro" id="IPR016161">
    <property type="entry name" value="Ald_DH/histidinol_DH"/>
</dbReference>
<comment type="function">
    <text evidence="7">Catalyzes the NADPH-dependent reduction of L-glutamate 5-phosphate into L-glutamate 5-semialdehyde and phosphate. The product spontaneously undergoes cyclization to form 1-pyrroline-5-carboxylate.</text>
</comment>
<dbReference type="GO" id="GO:0005737">
    <property type="term" value="C:cytoplasm"/>
    <property type="evidence" value="ECO:0007669"/>
    <property type="project" value="UniProtKB-SubCell"/>
</dbReference>
<dbReference type="NCBIfam" id="NF001221">
    <property type="entry name" value="PRK00197.1"/>
    <property type="match status" value="1"/>
</dbReference>
<dbReference type="PIRSF" id="PIRSF000151">
    <property type="entry name" value="GPR"/>
    <property type="match status" value="1"/>
</dbReference>
<keyword evidence="2 7" id="KW-0028">Amino-acid biosynthesis</keyword>
<comment type="similarity">
    <text evidence="7">Belongs to the gamma-glutamyl phosphate reductase family.</text>
</comment>
<evidence type="ECO:0000313" key="10">
    <source>
        <dbReference type="Proteomes" id="UP000177141"/>
    </source>
</evidence>
<dbReference type="EMBL" id="MGAL01000043">
    <property type="protein sequence ID" value="OGK46385.1"/>
    <property type="molecule type" value="Genomic_DNA"/>
</dbReference>
<keyword evidence="4 7" id="KW-0521">NADP</keyword>
<dbReference type="InterPro" id="IPR000965">
    <property type="entry name" value="GPR_dom"/>
</dbReference>
<dbReference type="GO" id="GO:0004350">
    <property type="term" value="F:glutamate-5-semialdehyde dehydrogenase activity"/>
    <property type="evidence" value="ECO:0007669"/>
    <property type="project" value="UniProtKB-UniRule"/>
</dbReference>
<evidence type="ECO:0000256" key="7">
    <source>
        <dbReference type="HAMAP-Rule" id="MF_00412"/>
    </source>
</evidence>
<feature type="domain" description="Aldehyde dehydrogenase" evidence="8">
    <location>
        <begin position="19"/>
        <end position="278"/>
    </location>
</feature>
<dbReference type="UniPathway" id="UPA00098">
    <property type="reaction ID" value="UER00360"/>
</dbReference>
<evidence type="ECO:0000259" key="8">
    <source>
        <dbReference type="Pfam" id="PF00171"/>
    </source>
</evidence>
<dbReference type="EC" id="1.2.1.41" evidence="7"/>
<comment type="subcellular location">
    <subcellularLocation>
        <location evidence="7">Cytoplasm</location>
    </subcellularLocation>
</comment>
<gene>
    <name evidence="7" type="primary">proA</name>
    <name evidence="9" type="ORF">A3A93_03375</name>
</gene>
<comment type="pathway">
    <text evidence="1 7">Amino-acid biosynthesis; L-proline biosynthesis; L-glutamate 5-semialdehyde from L-glutamate: step 2/2.</text>
</comment>
<sequence length="398" mass="44329">MKKIIDLNRIKKASQYLSQSTEIMRNTFLKNLCRELEMKRESIIIANIIDIKNAQNDHLADSFVERLTLDEKVINTLVNKVKKILKLDSDIGKVLDQRVGDDGILIKKIGVPIGVVAVIYEARPEVTIDVAALCIKSGNSAILKGGTEAMNTNKILYKCIENALLKSRLPKEAIGIITTKNRNVVDYLLKQHEYIDLVIARGGYGLVNHVINNSTIPVLAHGAGGARIFIDESADFTMVEKIVVNAKTSKPAACNSLNTILIHQKISARILKRLKKILQDQGIEIIENDWTTEFLDLRISMKIVKNVDDAIRFVNRYGKKHTEGIIADDKKVIDKFVKQVDAAAIFVNASTRLHDGYVFGMGSEMGIATGKLHARGPVGLKDLTSYKWQIYGNGNIRK</sequence>
<dbReference type="InterPro" id="IPR015590">
    <property type="entry name" value="Aldehyde_DH_dom"/>
</dbReference>
<dbReference type="InterPro" id="IPR016162">
    <property type="entry name" value="Ald_DH_N"/>
</dbReference>
<evidence type="ECO:0000256" key="1">
    <source>
        <dbReference type="ARBA" id="ARBA00004985"/>
    </source>
</evidence>
<evidence type="ECO:0000256" key="6">
    <source>
        <dbReference type="ARBA" id="ARBA00049024"/>
    </source>
</evidence>
<dbReference type="Pfam" id="PF00171">
    <property type="entry name" value="Aldedh"/>
    <property type="match status" value="1"/>
</dbReference>
<proteinExistence type="inferred from homology"/>
<dbReference type="InterPro" id="IPR016163">
    <property type="entry name" value="Ald_DH_C"/>
</dbReference>
<keyword evidence="3 7" id="KW-0641">Proline biosynthesis</keyword>
<dbReference type="Gene3D" id="3.40.309.10">
    <property type="entry name" value="Aldehyde Dehydrogenase, Chain A, domain 2"/>
    <property type="match status" value="1"/>
</dbReference>
<dbReference type="GO" id="GO:0055129">
    <property type="term" value="P:L-proline biosynthetic process"/>
    <property type="evidence" value="ECO:0007669"/>
    <property type="project" value="UniProtKB-UniRule"/>
</dbReference>
<evidence type="ECO:0000256" key="3">
    <source>
        <dbReference type="ARBA" id="ARBA00022650"/>
    </source>
</evidence>
<organism evidence="9 10">
    <name type="scientific">Candidatus Roizmanbacteria bacterium RIFCSPLOWO2_01_FULL_38_12</name>
    <dbReference type="NCBI Taxonomy" id="1802061"/>
    <lineage>
        <taxon>Bacteria</taxon>
        <taxon>Candidatus Roizmaniibacteriota</taxon>
    </lineage>
</organism>
<dbReference type="PANTHER" id="PTHR11063">
    <property type="entry name" value="GLUTAMATE SEMIALDEHYDE DEHYDROGENASE"/>
    <property type="match status" value="1"/>
</dbReference>
<keyword evidence="5 7" id="KW-0560">Oxidoreductase</keyword>
<dbReference type="HAMAP" id="MF_00412">
    <property type="entry name" value="ProA"/>
    <property type="match status" value="1"/>
</dbReference>
<dbReference type="Gene3D" id="3.40.605.10">
    <property type="entry name" value="Aldehyde Dehydrogenase, Chain A, domain 1"/>
    <property type="match status" value="1"/>
</dbReference>
<dbReference type="InterPro" id="IPR012134">
    <property type="entry name" value="Glu-5-SA_DH"/>
</dbReference>
<dbReference type="GO" id="GO:0050661">
    <property type="term" value="F:NADP binding"/>
    <property type="evidence" value="ECO:0007669"/>
    <property type="project" value="InterPro"/>
</dbReference>
<dbReference type="SUPFAM" id="SSF53720">
    <property type="entry name" value="ALDH-like"/>
    <property type="match status" value="1"/>
</dbReference>
<dbReference type="PANTHER" id="PTHR11063:SF8">
    <property type="entry name" value="DELTA-1-PYRROLINE-5-CARBOXYLATE SYNTHASE"/>
    <property type="match status" value="1"/>
</dbReference>
<accession>A0A1F7IST4</accession>
<name>A0A1F7IST4_9BACT</name>
<evidence type="ECO:0000256" key="4">
    <source>
        <dbReference type="ARBA" id="ARBA00022857"/>
    </source>
</evidence>
<keyword evidence="7" id="KW-0963">Cytoplasm</keyword>
<dbReference type="AlphaFoldDB" id="A0A1F7IST4"/>
<evidence type="ECO:0000256" key="2">
    <source>
        <dbReference type="ARBA" id="ARBA00022605"/>
    </source>
</evidence>
<evidence type="ECO:0000256" key="5">
    <source>
        <dbReference type="ARBA" id="ARBA00023002"/>
    </source>
</evidence>
<comment type="catalytic activity">
    <reaction evidence="6 7">
        <text>L-glutamate 5-semialdehyde + phosphate + NADP(+) = L-glutamyl 5-phosphate + NADPH + H(+)</text>
        <dbReference type="Rhea" id="RHEA:19541"/>
        <dbReference type="ChEBI" id="CHEBI:15378"/>
        <dbReference type="ChEBI" id="CHEBI:43474"/>
        <dbReference type="ChEBI" id="CHEBI:57783"/>
        <dbReference type="ChEBI" id="CHEBI:58066"/>
        <dbReference type="ChEBI" id="CHEBI:58274"/>
        <dbReference type="ChEBI" id="CHEBI:58349"/>
        <dbReference type="EC" id="1.2.1.41"/>
    </reaction>
</comment>
<dbReference type="CDD" id="cd07079">
    <property type="entry name" value="ALDH_F18-19_ProA-GPR"/>
    <property type="match status" value="1"/>
</dbReference>